<dbReference type="Pfam" id="PF00364">
    <property type="entry name" value="Biotin_lipoyl"/>
    <property type="match status" value="1"/>
</dbReference>
<protein>
    <submittedName>
        <fullName evidence="3">Biotin-dependent enzyme</fullName>
    </submittedName>
</protein>
<dbReference type="InterPro" id="IPR011053">
    <property type="entry name" value="Single_hybrid_motif"/>
</dbReference>
<dbReference type="PANTHER" id="PTHR45266:SF3">
    <property type="entry name" value="OXALOACETATE DECARBOXYLASE ALPHA CHAIN"/>
    <property type="match status" value="1"/>
</dbReference>
<name>A0A327WU30_LARAB</name>
<dbReference type="InterPro" id="IPR001882">
    <property type="entry name" value="Biotin_BS"/>
</dbReference>
<comment type="caution">
    <text evidence="3">The sequence shown here is derived from an EMBL/GenBank/DDBJ whole genome shotgun (WGS) entry which is preliminary data.</text>
</comment>
<dbReference type="InterPro" id="IPR000089">
    <property type="entry name" value="Biotin_lipoyl"/>
</dbReference>
<keyword evidence="1" id="KW-0092">Biotin</keyword>
<sequence>MFRASVNDQPPFEIDFSGNQPVLNGQPFAWDVVRLNDRMFHILHQNRSYTAELLHLDPAAKTVTLKINESIHQVQLKDRFDLLLEQMGMSTASLTKINEIKAPMPGLILSLSVQSGDVVRKGDTVLILEAMKMENVIKSPADGTVKTVRISRGQTVEKNQVLVEFN</sequence>
<dbReference type="AlphaFoldDB" id="A0A327WU30"/>
<dbReference type="PROSITE" id="PS50968">
    <property type="entry name" value="BIOTINYL_LIPOYL"/>
    <property type="match status" value="1"/>
</dbReference>
<organism evidence="3 4">
    <name type="scientific">Larkinella arboricola</name>
    <dbReference type="NCBI Taxonomy" id="643671"/>
    <lineage>
        <taxon>Bacteria</taxon>
        <taxon>Pseudomonadati</taxon>
        <taxon>Bacteroidota</taxon>
        <taxon>Cytophagia</taxon>
        <taxon>Cytophagales</taxon>
        <taxon>Spirosomataceae</taxon>
        <taxon>Larkinella</taxon>
    </lineage>
</organism>
<evidence type="ECO:0000313" key="3">
    <source>
        <dbReference type="EMBL" id="RAJ96033.1"/>
    </source>
</evidence>
<dbReference type="InterPro" id="IPR050709">
    <property type="entry name" value="Biotin_Carboxyl_Carrier/Decarb"/>
</dbReference>
<evidence type="ECO:0000256" key="1">
    <source>
        <dbReference type="ARBA" id="ARBA00023267"/>
    </source>
</evidence>
<proteinExistence type="predicted"/>
<gene>
    <name evidence="3" type="ORF">LX87_03783</name>
</gene>
<keyword evidence="4" id="KW-1185">Reference proteome</keyword>
<accession>A0A327WU30</accession>
<dbReference type="Gene3D" id="2.40.50.100">
    <property type="match status" value="1"/>
</dbReference>
<dbReference type="CDD" id="cd06850">
    <property type="entry name" value="biotinyl_domain"/>
    <property type="match status" value="1"/>
</dbReference>
<dbReference type="RefSeq" id="WP_111629801.1">
    <property type="nucleotide sequence ID" value="NZ_QLMC01000004.1"/>
</dbReference>
<reference evidence="3 4" key="1">
    <citation type="submission" date="2018-06" db="EMBL/GenBank/DDBJ databases">
        <title>Genomic Encyclopedia of Archaeal and Bacterial Type Strains, Phase II (KMG-II): from individual species to whole genera.</title>
        <authorList>
            <person name="Goeker M."/>
        </authorList>
    </citation>
    <scope>NUCLEOTIDE SEQUENCE [LARGE SCALE GENOMIC DNA]</scope>
    <source>
        <strain evidence="3 4">DSM 21851</strain>
    </source>
</reference>
<evidence type="ECO:0000259" key="2">
    <source>
        <dbReference type="PROSITE" id="PS50968"/>
    </source>
</evidence>
<evidence type="ECO:0000313" key="4">
    <source>
        <dbReference type="Proteomes" id="UP000248790"/>
    </source>
</evidence>
<dbReference type="OrthoDB" id="9812676at2"/>
<feature type="domain" description="Lipoyl-binding" evidence="2">
    <location>
        <begin position="84"/>
        <end position="166"/>
    </location>
</feature>
<dbReference type="SUPFAM" id="SSF51230">
    <property type="entry name" value="Single hybrid motif"/>
    <property type="match status" value="1"/>
</dbReference>
<dbReference type="EMBL" id="QLMC01000004">
    <property type="protein sequence ID" value="RAJ96033.1"/>
    <property type="molecule type" value="Genomic_DNA"/>
</dbReference>
<dbReference type="PANTHER" id="PTHR45266">
    <property type="entry name" value="OXALOACETATE DECARBOXYLASE ALPHA CHAIN"/>
    <property type="match status" value="1"/>
</dbReference>
<dbReference type="FunFam" id="2.40.50.100:FF:000003">
    <property type="entry name" value="Acetyl-CoA carboxylase biotin carboxyl carrier protein"/>
    <property type="match status" value="1"/>
</dbReference>
<dbReference type="Proteomes" id="UP000248790">
    <property type="component" value="Unassembled WGS sequence"/>
</dbReference>
<dbReference type="PROSITE" id="PS00188">
    <property type="entry name" value="BIOTIN"/>
    <property type="match status" value="1"/>
</dbReference>